<organism evidence="6 7">
    <name type="scientific">Paenibacillus rigui</name>
    <dbReference type="NCBI Taxonomy" id="554312"/>
    <lineage>
        <taxon>Bacteria</taxon>
        <taxon>Bacillati</taxon>
        <taxon>Bacillota</taxon>
        <taxon>Bacilli</taxon>
        <taxon>Bacillales</taxon>
        <taxon>Paenibacillaceae</taxon>
        <taxon>Paenibacillus</taxon>
    </lineage>
</organism>
<dbReference type="OrthoDB" id="2649545at2"/>
<sequence>MHCSRLETCAIALTAVLLLTSASGCTASKTTPPQGIQQSSQLNSTSLLENGPMQSLSQTGTPKLLDGKESTLRTNKALSLADLHHKYKSTFLFSGPTSKRQVSLTFDDVPDLIYTPQILDILHNYGVRATFFVVGNRAAAHPEIIRRMVRDGHAIGSHTFTHPNCNKVSDTKFQNEITRTEQTLANITGYKPTLFRPPYGNVTEQQILWLASQQYHIINWNVDSLDWKGLNADQVSANILGHVRPGSVILQHAGGGEGEDLTGTVQALPHIIENLHTQGIDMVTIPELFHISAGK</sequence>
<dbReference type="GO" id="GO:0016810">
    <property type="term" value="F:hydrolase activity, acting on carbon-nitrogen (but not peptide) bonds"/>
    <property type="evidence" value="ECO:0007669"/>
    <property type="project" value="InterPro"/>
</dbReference>
<feature type="domain" description="NodB homology" evidence="5">
    <location>
        <begin position="100"/>
        <end position="283"/>
    </location>
</feature>
<feature type="compositionally biased region" description="Polar residues" evidence="3">
    <location>
        <begin position="52"/>
        <end position="61"/>
    </location>
</feature>
<evidence type="ECO:0000256" key="1">
    <source>
        <dbReference type="ARBA" id="ARBA00022723"/>
    </source>
</evidence>
<evidence type="ECO:0000256" key="3">
    <source>
        <dbReference type="SAM" id="MobiDB-lite"/>
    </source>
</evidence>
<dbReference type="InterPro" id="IPR002509">
    <property type="entry name" value="NODB_dom"/>
</dbReference>
<comment type="caution">
    <text evidence="6">The sequence shown here is derived from an EMBL/GenBank/DDBJ whole genome shotgun (WGS) entry which is preliminary data.</text>
</comment>
<evidence type="ECO:0000256" key="2">
    <source>
        <dbReference type="ARBA" id="ARBA00022801"/>
    </source>
</evidence>
<accession>A0A229UWN8</accession>
<evidence type="ECO:0000313" key="6">
    <source>
        <dbReference type="EMBL" id="OXM87790.1"/>
    </source>
</evidence>
<evidence type="ECO:0000313" key="7">
    <source>
        <dbReference type="Proteomes" id="UP000215509"/>
    </source>
</evidence>
<feature type="signal peptide" evidence="4">
    <location>
        <begin position="1"/>
        <end position="27"/>
    </location>
</feature>
<name>A0A229UWN8_9BACL</name>
<dbReference type="GO" id="GO:0046872">
    <property type="term" value="F:metal ion binding"/>
    <property type="evidence" value="ECO:0007669"/>
    <property type="project" value="UniProtKB-KW"/>
</dbReference>
<gene>
    <name evidence="6" type="ORF">CF651_01350</name>
</gene>
<dbReference type="CDD" id="cd10917">
    <property type="entry name" value="CE4_NodB_like_6s_7s"/>
    <property type="match status" value="1"/>
</dbReference>
<dbReference type="PANTHER" id="PTHR10587:SF133">
    <property type="entry name" value="CHITIN DEACETYLASE 1-RELATED"/>
    <property type="match status" value="1"/>
</dbReference>
<dbReference type="Proteomes" id="UP000215509">
    <property type="component" value="Unassembled WGS sequence"/>
</dbReference>
<keyword evidence="2" id="KW-0378">Hydrolase</keyword>
<keyword evidence="4" id="KW-0732">Signal</keyword>
<proteinExistence type="predicted"/>
<evidence type="ECO:0000259" key="5">
    <source>
        <dbReference type="PROSITE" id="PS51677"/>
    </source>
</evidence>
<reference evidence="6 7" key="1">
    <citation type="submission" date="2017-07" db="EMBL/GenBank/DDBJ databases">
        <title>Genome sequencing and assembly of Paenibacillus rigui.</title>
        <authorList>
            <person name="Mayilraj S."/>
        </authorList>
    </citation>
    <scope>NUCLEOTIDE SEQUENCE [LARGE SCALE GENOMIC DNA]</scope>
    <source>
        <strain evidence="6 7">JCM 16352</strain>
    </source>
</reference>
<dbReference type="GO" id="GO:0005975">
    <property type="term" value="P:carbohydrate metabolic process"/>
    <property type="evidence" value="ECO:0007669"/>
    <property type="project" value="InterPro"/>
</dbReference>
<dbReference type="InterPro" id="IPR050248">
    <property type="entry name" value="Polysacc_deacetylase_ArnD"/>
</dbReference>
<dbReference type="SUPFAM" id="SSF88713">
    <property type="entry name" value="Glycoside hydrolase/deacetylase"/>
    <property type="match status" value="1"/>
</dbReference>
<dbReference type="RefSeq" id="WP_094013040.1">
    <property type="nucleotide sequence ID" value="NZ_NMQW01000002.1"/>
</dbReference>
<dbReference type="PANTHER" id="PTHR10587">
    <property type="entry name" value="GLYCOSYL TRANSFERASE-RELATED"/>
    <property type="match status" value="1"/>
</dbReference>
<keyword evidence="1" id="KW-0479">Metal-binding</keyword>
<keyword evidence="7" id="KW-1185">Reference proteome</keyword>
<evidence type="ECO:0000256" key="4">
    <source>
        <dbReference type="SAM" id="SignalP"/>
    </source>
</evidence>
<feature type="region of interest" description="Disordered" evidence="3">
    <location>
        <begin position="47"/>
        <end position="67"/>
    </location>
</feature>
<dbReference type="AlphaFoldDB" id="A0A229UWN8"/>
<dbReference type="Gene3D" id="3.20.20.370">
    <property type="entry name" value="Glycoside hydrolase/deacetylase"/>
    <property type="match status" value="1"/>
</dbReference>
<dbReference type="EMBL" id="NMQW01000002">
    <property type="protein sequence ID" value="OXM87790.1"/>
    <property type="molecule type" value="Genomic_DNA"/>
</dbReference>
<dbReference type="PROSITE" id="PS51257">
    <property type="entry name" value="PROKAR_LIPOPROTEIN"/>
    <property type="match status" value="1"/>
</dbReference>
<dbReference type="GO" id="GO:0016020">
    <property type="term" value="C:membrane"/>
    <property type="evidence" value="ECO:0007669"/>
    <property type="project" value="TreeGrafter"/>
</dbReference>
<dbReference type="Pfam" id="PF01522">
    <property type="entry name" value="Polysacc_deac_1"/>
    <property type="match status" value="1"/>
</dbReference>
<feature type="chain" id="PRO_5012827729" evidence="4">
    <location>
        <begin position="28"/>
        <end position="295"/>
    </location>
</feature>
<protein>
    <submittedName>
        <fullName evidence="6">Chitooligosaccharide deacetylase</fullName>
    </submittedName>
</protein>
<dbReference type="PROSITE" id="PS51677">
    <property type="entry name" value="NODB"/>
    <property type="match status" value="1"/>
</dbReference>
<dbReference type="InterPro" id="IPR011330">
    <property type="entry name" value="Glyco_hydro/deAcase_b/a-brl"/>
</dbReference>